<comment type="caution">
    <text evidence="2">The sequence shown here is derived from an EMBL/GenBank/DDBJ whole genome shotgun (WGS) entry which is preliminary data.</text>
</comment>
<organism evidence="2 3">
    <name type="scientific">Phytohabitans rumicis</name>
    <dbReference type="NCBI Taxonomy" id="1076125"/>
    <lineage>
        <taxon>Bacteria</taxon>
        <taxon>Bacillati</taxon>
        <taxon>Actinomycetota</taxon>
        <taxon>Actinomycetes</taxon>
        <taxon>Micromonosporales</taxon>
        <taxon>Micromonosporaceae</taxon>
    </lineage>
</organism>
<reference evidence="2 3" key="2">
    <citation type="submission" date="2020-03" db="EMBL/GenBank/DDBJ databases">
        <authorList>
            <person name="Ichikawa N."/>
            <person name="Kimura A."/>
            <person name="Kitahashi Y."/>
            <person name="Uohara A."/>
        </authorList>
    </citation>
    <scope>NUCLEOTIDE SEQUENCE [LARGE SCALE GENOMIC DNA]</scope>
    <source>
        <strain evidence="2 3">NBRC 108638</strain>
    </source>
</reference>
<feature type="transmembrane region" description="Helical" evidence="1">
    <location>
        <begin position="12"/>
        <end position="30"/>
    </location>
</feature>
<keyword evidence="1" id="KW-0812">Transmembrane</keyword>
<proteinExistence type="predicted"/>
<dbReference type="RefSeq" id="WP_173077786.1">
    <property type="nucleotide sequence ID" value="NZ_BAABJB010000003.1"/>
</dbReference>
<feature type="transmembrane region" description="Helical" evidence="1">
    <location>
        <begin position="197"/>
        <end position="219"/>
    </location>
</feature>
<evidence type="ECO:0000313" key="2">
    <source>
        <dbReference type="EMBL" id="GFJ90446.1"/>
    </source>
</evidence>
<dbReference type="AlphaFoldDB" id="A0A6V8L8L4"/>
<dbReference type="EMBL" id="BLPG01000001">
    <property type="protein sequence ID" value="GFJ90446.1"/>
    <property type="molecule type" value="Genomic_DNA"/>
</dbReference>
<sequence>MANTKRTAKLWKVFGLLGAVVVLVVGLLLIDPPSEGDDSTEIPVPSAEMAQETSRKLAAATAAQGVCYGWQLADFGTPISEGSNLGPTTPIDPAQCPQWVEVQASVTYWSSSSEMADYASVTVTSSGGGLSTSTLDRFGLTEKMFIDEPDWAICQAALALPLLMAESGAAKAVPTPAITGTTAALPAAGNDFWRDRYSFVVGTAMLVALALIFFLIGWFDRRHQRATVQQ</sequence>
<keyword evidence="3" id="KW-1185">Reference proteome</keyword>
<dbReference type="Proteomes" id="UP000482960">
    <property type="component" value="Unassembled WGS sequence"/>
</dbReference>
<keyword evidence="1" id="KW-1133">Transmembrane helix</keyword>
<reference evidence="2 3" key="1">
    <citation type="submission" date="2020-03" db="EMBL/GenBank/DDBJ databases">
        <title>Whole genome shotgun sequence of Phytohabitans rumicis NBRC 108638.</title>
        <authorList>
            <person name="Komaki H."/>
            <person name="Tamura T."/>
        </authorList>
    </citation>
    <scope>NUCLEOTIDE SEQUENCE [LARGE SCALE GENOMIC DNA]</scope>
    <source>
        <strain evidence="2 3">NBRC 108638</strain>
    </source>
</reference>
<name>A0A6V8L8L4_9ACTN</name>
<gene>
    <name evidence="2" type="ORF">Prum_040880</name>
</gene>
<evidence type="ECO:0000313" key="3">
    <source>
        <dbReference type="Proteomes" id="UP000482960"/>
    </source>
</evidence>
<keyword evidence="1" id="KW-0472">Membrane</keyword>
<accession>A0A6V8L8L4</accession>
<protein>
    <submittedName>
        <fullName evidence="2">Uncharacterized protein</fullName>
    </submittedName>
</protein>
<evidence type="ECO:0000256" key="1">
    <source>
        <dbReference type="SAM" id="Phobius"/>
    </source>
</evidence>